<accession>A0A917S1C7</accession>
<dbReference type="InterPro" id="IPR000073">
    <property type="entry name" value="AB_hydrolase_1"/>
</dbReference>
<dbReference type="PANTHER" id="PTHR22946:SF9">
    <property type="entry name" value="POLYKETIDE TRANSFERASE AF380"/>
    <property type="match status" value="1"/>
</dbReference>
<dbReference type="Pfam" id="PF12697">
    <property type="entry name" value="Abhydrolase_6"/>
    <property type="match status" value="1"/>
</dbReference>
<protein>
    <submittedName>
        <fullName evidence="4">Alpha/beta hydrolase</fullName>
    </submittedName>
</protein>
<dbReference type="SUPFAM" id="SSF53474">
    <property type="entry name" value="alpha/beta-Hydrolases"/>
    <property type="match status" value="1"/>
</dbReference>
<reference evidence="4" key="1">
    <citation type="journal article" date="2014" name="Int. J. Syst. Evol. Microbiol.">
        <title>Complete genome sequence of Corynebacterium casei LMG S-19264T (=DSM 44701T), isolated from a smear-ripened cheese.</title>
        <authorList>
            <consortium name="US DOE Joint Genome Institute (JGI-PGF)"/>
            <person name="Walter F."/>
            <person name="Albersmeier A."/>
            <person name="Kalinowski J."/>
            <person name="Ruckert C."/>
        </authorList>
    </citation>
    <scope>NUCLEOTIDE SEQUENCE</scope>
    <source>
        <strain evidence="4">CGMCC 4.7306</strain>
    </source>
</reference>
<evidence type="ECO:0000313" key="4">
    <source>
        <dbReference type="EMBL" id="GGL50400.1"/>
    </source>
</evidence>
<sequence length="302" mass="31833">MTSIEVRQRVRFAGGSDTVVGWHYPGTNGACVVMAPGGGATKEPGTDRFAARFHAAGYSVLAFDFRHLGESGGTPRQVIRIREQVADLEAAIQHAASLPEVDSARIACWGFSLAGGHLFRIAARTPGVAAVISQSPLADNLVASPKALRYESPGVALRFPLIAAADAIGGLFGRVPHVIPLAGPRGTVAMLSTPDALDGAAALDPDGRYPEWKQTIAARSVLPLMAYRPGRDAAKARCPMLVVICEQDLTALAAPAHKAAARIPDAEVLSVPGGHYAPFLDQHEVVVAAELDYLQRRVLQTV</sequence>
<gene>
    <name evidence="4" type="ORF">GCM10011575_05830</name>
</gene>
<dbReference type="RefSeq" id="WP_188893639.1">
    <property type="nucleotide sequence ID" value="NZ_BMMZ01000001.1"/>
</dbReference>
<dbReference type="EMBL" id="BMMZ01000001">
    <property type="protein sequence ID" value="GGL50400.1"/>
    <property type="molecule type" value="Genomic_DNA"/>
</dbReference>
<dbReference type="InterPro" id="IPR050261">
    <property type="entry name" value="FrsA_esterase"/>
</dbReference>
<proteinExistence type="inferred from homology"/>
<comment type="similarity">
    <text evidence="2">Belongs to the AB hydrolase superfamily. FUS2 hydrolase family.</text>
</comment>
<keyword evidence="1 4" id="KW-0378">Hydrolase</keyword>
<organism evidence="4 5">
    <name type="scientific">Microlunatus endophyticus</name>
    <dbReference type="NCBI Taxonomy" id="1716077"/>
    <lineage>
        <taxon>Bacteria</taxon>
        <taxon>Bacillati</taxon>
        <taxon>Actinomycetota</taxon>
        <taxon>Actinomycetes</taxon>
        <taxon>Propionibacteriales</taxon>
        <taxon>Propionibacteriaceae</taxon>
        <taxon>Microlunatus</taxon>
    </lineage>
</organism>
<comment type="caution">
    <text evidence="4">The sequence shown here is derived from an EMBL/GenBank/DDBJ whole genome shotgun (WGS) entry which is preliminary data.</text>
</comment>
<name>A0A917S1C7_9ACTN</name>
<feature type="domain" description="AB hydrolase-1" evidence="3">
    <location>
        <begin position="32"/>
        <end position="289"/>
    </location>
</feature>
<evidence type="ECO:0000259" key="3">
    <source>
        <dbReference type="Pfam" id="PF12697"/>
    </source>
</evidence>
<dbReference type="InterPro" id="IPR029058">
    <property type="entry name" value="AB_hydrolase_fold"/>
</dbReference>
<dbReference type="PANTHER" id="PTHR22946">
    <property type="entry name" value="DIENELACTONE HYDROLASE DOMAIN-CONTAINING PROTEIN-RELATED"/>
    <property type="match status" value="1"/>
</dbReference>
<evidence type="ECO:0000313" key="5">
    <source>
        <dbReference type="Proteomes" id="UP000613840"/>
    </source>
</evidence>
<dbReference type="Proteomes" id="UP000613840">
    <property type="component" value="Unassembled WGS sequence"/>
</dbReference>
<dbReference type="Gene3D" id="3.40.50.1820">
    <property type="entry name" value="alpha/beta hydrolase"/>
    <property type="match status" value="2"/>
</dbReference>
<evidence type="ECO:0000256" key="1">
    <source>
        <dbReference type="ARBA" id="ARBA00022801"/>
    </source>
</evidence>
<keyword evidence="5" id="KW-1185">Reference proteome</keyword>
<dbReference type="GO" id="GO:0052689">
    <property type="term" value="F:carboxylic ester hydrolase activity"/>
    <property type="evidence" value="ECO:0007669"/>
    <property type="project" value="UniProtKB-ARBA"/>
</dbReference>
<reference evidence="4" key="2">
    <citation type="submission" date="2020-09" db="EMBL/GenBank/DDBJ databases">
        <authorList>
            <person name="Sun Q."/>
            <person name="Zhou Y."/>
        </authorList>
    </citation>
    <scope>NUCLEOTIDE SEQUENCE</scope>
    <source>
        <strain evidence="4">CGMCC 4.7306</strain>
    </source>
</reference>
<dbReference type="AlphaFoldDB" id="A0A917S1C7"/>
<evidence type="ECO:0000256" key="2">
    <source>
        <dbReference type="ARBA" id="ARBA00038115"/>
    </source>
</evidence>